<comment type="caution">
    <text evidence="2">The sequence shown here is derived from an EMBL/GenBank/DDBJ whole genome shotgun (WGS) entry which is preliminary data.</text>
</comment>
<evidence type="ECO:0000313" key="3">
    <source>
        <dbReference type="Proteomes" id="UP001152300"/>
    </source>
</evidence>
<accession>A0A9X0AIC1</accession>
<dbReference type="Proteomes" id="UP001152300">
    <property type="component" value="Unassembled WGS sequence"/>
</dbReference>
<feature type="compositionally biased region" description="Acidic residues" evidence="1">
    <location>
        <begin position="67"/>
        <end position="78"/>
    </location>
</feature>
<name>A0A9X0AIC1_9HELO</name>
<protein>
    <submittedName>
        <fullName evidence="2">Uncharacterized protein</fullName>
    </submittedName>
</protein>
<reference evidence="2" key="1">
    <citation type="submission" date="2022-11" db="EMBL/GenBank/DDBJ databases">
        <title>Genome Resource of Sclerotinia nivalis Strain SnTB1, a Plant Pathogen Isolated from American Ginseng.</title>
        <authorList>
            <person name="Fan S."/>
        </authorList>
    </citation>
    <scope>NUCLEOTIDE SEQUENCE</scope>
    <source>
        <strain evidence="2">SnTB1</strain>
    </source>
</reference>
<proteinExistence type="predicted"/>
<dbReference type="AlphaFoldDB" id="A0A9X0AIC1"/>
<evidence type="ECO:0000313" key="2">
    <source>
        <dbReference type="EMBL" id="KAJ8063326.1"/>
    </source>
</evidence>
<feature type="region of interest" description="Disordered" evidence="1">
    <location>
        <begin position="63"/>
        <end position="82"/>
    </location>
</feature>
<dbReference type="OrthoDB" id="5272396at2759"/>
<keyword evidence="3" id="KW-1185">Reference proteome</keyword>
<evidence type="ECO:0000256" key="1">
    <source>
        <dbReference type="SAM" id="MobiDB-lite"/>
    </source>
</evidence>
<sequence length="126" mass="14545">MNWLDKIGAWDCSHLMDLCLTQPQFVWQLPNGARTKIDARVREWVQKEKEKEKVYPRNRFSYLEQDGGSEDTDAEPDNGIEGVLQNINPDIENVFKLLGESDKGPKIVINIFTAYNHGIGWPRLDE</sequence>
<gene>
    <name evidence="2" type="ORF">OCU04_008555</name>
</gene>
<dbReference type="EMBL" id="JAPEIS010000009">
    <property type="protein sequence ID" value="KAJ8063326.1"/>
    <property type="molecule type" value="Genomic_DNA"/>
</dbReference>
<organism evidence="2 3">
    <name type="scientific">Sclerotinia nivalis</name>
    <dbReference type="NCBI Taxonomy" id="352851"/>
    <lineage>
        <taxon>Eukaryota</taxon>
        <taxon>Fungi</taxon>
        <taxon>Dikarya</taxon>
        <taxon>Ascomycota</taxon>
        <taxon>Pezizomycotina</taxon>
        <taxon>Leotiomycetes</taxon>
        <taxon>Helotiales</taxon>
        <taxon>Sclerotiniaceae</taxon>
        <taxon>Sclerotinia</taxon>
    </lineage>
</organism>